<proteinExistence type="inferred from homology"/>
<dbReference type="KEGG" id="cmah:C1I91_06970"/>
<comment type="subcellular location">
    <subcellularLocation>
        <location evidence="8">Cell membrane</location>
        <topology evidence="8">Multi-pass membrane protein</topology>
    </subcellularLocation>
    <subcellularLocation>
        <location evidence="1">Membrane</location>
        <topology evidence="1">Multi-pass membrane protein</topology>
    </subcellularLocation>
</comment>
<evidence type="ECO:0000256" key="8">
    <source>
        <dbReference type="RuleBase" id="RU362002"/>
    </source>
</evidence>
<feature type="chain" id="PRO_5019004575" description="Ammonium transporter" evidence="9">
    <location>
        <begin position="25"/>
        <end position="501"/>
    </location>
</feature>
<evidence type="ECO:0000256" key="6">
    <source>
        <dbReference type="ARBA" id="ARBA00023136"/>
    </source>
</evidence>
<keyword evidence="12" id="KW-1185">Reference proteome</keyword>
<evidence type="ECO:0000313" key="11">
    <source>
        <dbReference type="EMBL" id="QAA31403.1"/>
    </source>
</evidence>
<evidence type="ECO:0000256" key="9">
    <source>
        <dbReference type="SAM" id="SignalP"/>
    </source>
</evidence>
<accession>A0A410DQ91</accession>
<dbReference type="PANTHER" id="PTHR11730">
    <property type="entry name" value="AMMONIUM TRANSPORTER"/>
    <property type="match status" value="1"/>
</dbReference>
<dbReference type="Proteomes" id="UP000286268">
    <property type="component" value="Chromosome"/>
</dbReference>
<keyword evidence="7 8" id="KW-0924">Ammonia transport</keyword>
<feature type="transmembrane region" description="Helical" evidence="8">
    <location>
        <begin position="441"/>
        <end position="463"/>
    </location>
</feature>
<keyword evidence="3 8" id="KW-0813">Transport</keyword>
<dbReference type="GO" id="GO:0005886">
    <property type="term" value="C:plasma membrane"/>
    <property type="evidence" value="ECO:0007669"/>
    <property type="project" value="UniProtKB-SubCell"/>
</dbReference>
<feature type="transmembrane region" description="Helical" evidence="8">
    <location>
        <begin position="191"/>
        <end position="210"/>
    </location>
</feature>
<dbReference type="InterPro" id="IPR024041">
    <property type="entry name" value="NH4_transpt_AmtB-like_dom"/>
</dbReference>
<gene>
    <name evidence="11" type="ORF">C1I91_06970</name>
</gene>
<keyword evidence="9" id="KW-0732">Signal</keyword>
<dbReference type="Gene3D" id="1.10.3430.10">
    <property type="entry name" value="Ammonium transporter AmtB like domains"/>
    <property type="match status" value="1"/>
</dbReference>
<keyword evidence="6 8" id="KW-0472">Membrane</keyword>
<organism evidence="11 12">
    <name type="scientific">Clostridium manihotivorum</name>
    <dbReference type="NCBI Taxonomy" id="2320868"/>
    <lineage>
        <taxon>Bacteria</taxon>
        <taxon>Bacillati</taxon>
        <taxon>Bacillota</taxon>
        <taxon>Clostridia</taxon>
        <taxon>Eubacteriales</taxon>
        <taxon>Clostridiaceae</taxon>
        <taxon>Clostridium</taxon>
    </lineage>
</organism>
<protein>
    <recommendedName>
        <fullName evidence="8">Ammonium transporter</fullName>
    </recommendedName>
</protein>
<dbReference type="OrthoDB" id="9814202at2"/>
<feature type="transmembrane region" description="Helical" evidence="8">
    <location>
        <begin position="63"/>
        <end position="85"/>
    </location>
</feature>
<feature type="transmembrane region" description="Helical" evidence="8">
    <location>
        <begin position="343"/>
        <end position="360"/>
    </location>
</feature>
<dbReference type="SUPFAM" id="SSF111352">
    <property type="entry name" value="Ammonium transporter"/>
    <property type="match status" value="1"/>
</dbReference>
<feature type="transmembrane region" description="Helical" evidence="8">
    <location>
        <begin position="366"/>
        <end position="384"/>
    </location>
</feature>
<keyword evidence="4 8" id="KW-0812">Transmembrane</keyword>
<dbReference type="NCBIfam" id="TIGR00836">
    <property type="entry name" value="amt"/>
    <property type="match status" value="1"/>
</dbReference>
<dbReference type="InterPro" id="IPR001905">
    <property type="entry name" value="Ammonium_transpt"/>
</dbReference>
<evidence type="ECO:0000256" key="7">
    <source>
        <dbReference type="ARBA" id="ARBA00023177"/>
    </source>
</evidence>
<sequence length="501" mass="52792">MKKLLKFTTIFLFCVCFFGVIAYAATQGDPTGATKQTVNEIGKNASLDDVAKTAASTKIGLNYVWMILCGCLIFFFQAGFAMVETGFTRAKNANHTVAMNLVVFLVGLVGFLVMGFAIMFGGVGDAPVYALGGHMPLDKEFALGGWGLFGYKGFLLAGAAYDVGVFVYFFFQMVFMDTACTIPTGGVAERVKFSAVILNSLFISAIYYPLYGNWVWGGGWLSQLGTKLSLGHGVVDFAGSSVVHAMGGAAALAGAIIIRPRIGKFDKNGKATAIPGHHIPMAVIGTIILFFGWFAFNGGSTLAGNDLRSAIVIVNTMIAGAFGGLVAMFYVWKRYGKPDTSMTCNGALAGLVAITAPCAFVNSISAIIIGSIAGLLVCVAVSIIENKFKIDDPVGASSVHLVNGLWGMIALGLFSDGTYGDGLNGVAGGVKGLFYGDPGQLFAQLIAVAVVIVFGVGSQLLFWKITDKTMGIRVKAEDEITGLDIPEMGALAYNEFEQKTL</sequence>
<feature type="transmembrane region" description="Helical" evidence="8">
    <location>
        <begin position="97"/>
        <end position="123"/>
    </location>
</feature>
<evidence type="ECO:0000256" key="2">
    <source>
        <dbReference type="ARBA" id="ARBA00005887"/>
    </source>
</evidence>
<comment type="similarity">
    <text evidence="2 8">Belongs to the ammonia transporter channel (TC 1.A.11.2) family.</text>
</comment>
<feature type="transmembrane region" description="Helical" evidence="8">
    <location>
        <begin position="230"/>
        <end position="258"/>
    </location>
</feature>
<dbReference type="AlphaFoldDB" id="A0A410DQ91"/>
<evidence type="ECO:0000256" key="3">
    <source>
        <dbReference type="ARBA" id="ARBA00022448"/>
    </source>
</evidence>
<dbReference type="InterPro" id="IPR029020">
    <property type="entry name" value="Ammonium/urea_transptr"/>
</dbReference>
<dbReference type="PANTHER" id="PTHR11730:SF6">
    <property type="entry name" value="AMMONIUM TRANSPORTER"/>
    <property type="match status" value="1"/>
</dbReference>
<evidence type="ECO:0000256" key="5">
    <source>
        <dbReference type="ARBA" id="ARBA00022989"/>
    </source>
</evidence>
<feature type="transmembrane region" description="Helical" evidence="8">
    <location>
        <begin position="396"/>
        <end position="414"/>
    </location>
</feature>
<feature type="domain" description="Ammonium transporter AmtB-like" evidence="10">
    <location>
        <begin position="64"/>
        <end position="493"/>
    </location>
</feature>
<evidence type="ECO:0000259" key="10">
    <source>
        <dbReference type="Pfam" id="PF00909"/>
    </source>
</evidence>
<name>A0A410DQ91_9CLOT</name>
<keyword evidence="5 8" id="KW-1133">Transmembrane helix</keyword>
<dbReference type="GO" id="GO:0008519">
    <property type="term" value="F:ammonium channel activity"/>
    <property type="evidence" value="ECO:0007669"/>
    <property type="project" value="InterPro"/>
</dbReference>
<evidence type="ECO:0000256" key="4">
    <source>
        <dbReference type="ARBA" id="ARBA00022692"/>
    </source>
</evidence>
<feature type="transmembrane region" description="Helical" evidence="8">
    <location>
        <begin position="143"/>
        <end position="171"/>
    </location>
</feature>
<evidence type="ECO:0000256" key="1">
    <source>
        <dbReference type="ARBA" id="ARBA00004141"/>
    </source>
</evidence>
<dbReference type="EMBL" id="CP025746">
    <property type="protein sequence ID" value="QAA31403.1"/>
    <property type="molecule type" value="Genomic_DNA"/>
</dbReference>
<dbReference type="RefSeq" id="WP_128212216.1">
    <property type="nucleotide sequence ID" value="NZ_CP025746.1"/>
</dbReference>
<dbReference type="Pfam" id="PF00909">
    <property type="entry name" value="Ammonium_transp"/>
    <property type="match status" value="1"/>
</dbReference>
<feature type="signal peptide" evidence="9">
    <location>
        <begin position="1"/>
        <end position="24"/>
    </location>
</feature>
<evidence type="ECO:0000313" key="12">
    <source>
        <dbReference type="Proteomes" id="UP000286268"/>
    </source>
</evidence>
<feature type="transmembrane region" description="Helical" evidence="8">
    <location>
        <begin position="308"/>
        <end position="331"/>
    </location>
</feature>
<dbReference type="GO" id="GO:0097272">
    <property type="term" value="P:ammonium homeostasis"/>
    <property type="evidence" value="ECO:0007669"/>
    <property type="project" value="TreeGrafter"/>
</dbReference>
<feature type="transmembrane region" description="Helical" evidence="8">
    <location>
        <begin position="279"/>
        <end position="296"/>
    </location>
</feature>
<reference evidence="11 12" key="1">
    <citation type="submission" date="2018-01" db="EMBL/GenBank/DDBJ databases">
        <title>Genome Sequencing and Assembly of Anaerobacter polyendosporus strain CT4.</title>
        <authorList>
            <person name="Tachaapaikoon C."/>
            <person name="Sutheeworapong S."/>
            <person name="Jenjaroenpun P."/>
            <person name="Wongsurawat T."/>
            <person name="Nookeaw I."/>
            <person name="Cheawchanlertfa P."/>
            <person name="Kosugi A."/>
            <person name="Cheevadhanarak S."/>
            <person name="Ratanakhanokchai K."/>
        </authorList>
    </citation>
    <scope>NUCLEOTIDE SEQUENCE [LARGE SCALE GENOMIC DNA]</scope>
    <source>
        <strain evidence="11 12">CT4</strain>
    </source>
</reference>